<keyword evidence="1" id="KW-1133">Transmembrane helix</keyword>
<organism evidence="2 3">
    <name type="scientific">Synaphobranchus kaupii</name>
    <name type="common">Kaup's arrowtooth eel</name>
    <dbReference type="NCBI Taxonomy" id="118154"/>
    <lineage>
        <taxon>Eukaryota</taxon>
        <taxon>Metazoa</taxon>
        <taxon>Chordata</taxon>
        <taxon>Craniata</taxon>
        <taxon>Vertebrata</taxon>
        <taxon>Euteleostomi</taxon>
        <taxon>Actinopterygii</taxon>
        <taxon>Neopterygii</taxon>
        <taxon>Teleostei</taxon>
        <taxon>Anguilliformes</taxon>
        <taxon>Synaphobranchidae</taxon>
        <taxon>Synaphobranchus</taxon>
    </lineage>
</organism>
<keyword evidence="3" id="KW-1185">Reference proteome</keyword>
<accession>A0A9Q1EJE0</accession>
<keyword evidence="1" id="KW-0812">Transmembrane</keyword>
<name>A0A9Q1EJE0_SYNKA</name>
<comment type="caution">
    <text evidence="2">The sequence shown here is derived from an EMBL/GenBank/DDBJ whole genome shotgun (WGS) entry which is preliminary data.</text>
</comment>
<keyword evidence="1" id="KW-0472">Membrane</keyword>
<proteinExistence type="predicted"/>
<feature type="transmembrane region" description="Helical" evidence="1">
    <location>
        <begin position="65"/>
        <end position="86"/>
    </location>
</feature>
<evidence type="ECO:0000256" key="1">
    <source>
        <dbReference type="SAM" id="Phobius"/>
    </source>
</evidence>
<gene>
    <name evidence="2" type="ORF">SKAU_G00344930</name>
</gene>
<evidence type="ECO:0000313" key="2">
    <source>
        <dbReference type="EMBL" id="KAJ8339860.1"/>
    </source>
</evidence>
<dbReference type="AlphaFoldDB" id="A0A9Q1EJE0"/>
<evidence type="ECO:0000313" key="3">
    <source>
        <dbReference type="Proteomes" id="UP001152622"/>
    </source>
</evidence>
<dbReference type="Proteomes" id="UP001152622">
    <property type="component" value="Chromosome 16"/>
</dbReference>
<dbReference type="EMBL" id="JAINUF010000016">
    <property type="protein sequence ID" value="KAJ8339860.1"/>
    <property type="molecule type" value="Genomic_DNA"/>
</dbReference>
<dbReference type="OrthoDB" id="8936163at2759"/>
<reference evidence="2" key="1">
    <citation type="journal article" date="2023" name="Science">
        <title>Genome structures resolve the early diversification of teleost fishes.</title>
        <authorList>
            <person name="Parey E."/>
            <person name="Louis A."/>
            <person name="Montfort J."/>
            <person name="Bouchez O."/>
            <person name="Roques C."/>
            <person name="Iampietro C."/>
            <person name="Lluch J."/>
            <person name="Castinel A."/>
            <person name="Donnadieu C."/>
            <person name="Desvignes T."/>
            <person name="Floi Bucao C."/>
            <person name="Jouanno E."/>
            <person name="Wen M."/>
            <person name="Mejri S."/>
            <person name="Dirks R."/>
            <person name="Jansen H."/>
            <person name="Henkel C."/>
            <person name="Chen W.J."/>
            <person name="Zahm M."/>
            <person name="Cabau C."/>
            <person name="Klopp C."/>
            <person name="Thompson A.W."/>
            <person name="Robinson-Rechavi M."/>
            <person name="Braasch I."/>
            <person name="Lecointre G."/>
            <person name="Bobe J."/>
            <person name="Postlethwait J.H."/>
            <person name="Berthelot C."/>
            <person name="Roest Crollius H."/>
            <person name="Guiguen Y."/>
        </authorList>
    </citation>
    <scope>NUCLEOTIDE SEQUENCE</scope>
    <source>
        <tissue evidence="2">Blood</tissue>
    </source>
</reference>
<sequence length="196" mass="22228">MRSGRIRRQSSIYFCFWTGNNRPQGNGGVSVSRDLSVMVEETTLHKLTDRRAALRESIKKGEPKVLGVSQVMVGVIIISHSIPLLASDFTEGRDLWGTLVERNCVYCDRSSCHSDGETQQYEISVCVPWHHCGRAPSYRLQQRCKVFLILFTIVEAVISSIVCFTLYNERRQFTDYTTLNQLIPPTPTTTTPPELN</sequence>
<feature type="transmembrane region" description="Helical" evidence="1">
    <location>
        <begin position="146"/>
        <end position="167"/>
    </location>
</feature>
<protein>
    <submittedName>
        <fullName evidence="2">Uncharacterized protein</fullName>
    </submittedName>
</protein>